<keyword evidence="2" id="KW-0433">Leucine-rich repeat</keyword>
<keyword evidence="6" id="KW-1133">Transmembrane helix</keyword>
<dbReference type="Pfam" id="PF13306">
    <property type="entry name" value="LRR_5"/>
    <property type="match status" value="1"/>
</dbReference>
<evidence type="ECO:0000256" key="5">
    <source>
        <dbReference type="ARBA" id="ARBA00022737"/>
    </source>
</evidence>
<dbReference type="AlphaFoldDB" id="A0AAU9G4M5"/>
<keyword evidence="4 8" id="KW-0732">Signal</keyword>
<dbReference type="GO" id="GO:0016020">
    <property type="term" value="C:membrane"/>
    <property type="evidence" value="ECO:0007669"/>
    <property type="project" value="UniProtKB-SubCell"/>
</dbReference>
<evidence type="ECO:0000256" key="1">
    <source>
        <dbReference type="ARBA" id="ARBA00004479"/>
    </source>
</evidence>
<organism evidence="9 10">
    <name type="scientific">Drosophila madeirensis</name>
    <name type="common">Fruit fly</name>
    <dbReference type="NCBI Taxonomy" id="30013"/>
    <lineage>
        <taxon>Eukaryota</taxon>
        <taxon>Metazoa</taxon>
        <taxon>Ecdysozoa</taxon>
        <taxon>Arthropoda</taxon>
        <taxon>Hexapoda</taxon>
        <taxon>Insecta</taxon>
        <taxon>Pterygota</taxon>
        <taxon>Neoptera</taxon>
        <taxon>Endopterygota</taxon>
        <taxon>Diptera</taxon>
        <taxon>Brachycera</taxon>
        <taxon>Muscomorpha</taxon>
        <taxon>Ephydroidea</taxon>
        <taxon>Drosophilidae</taxon>
        <taxon>Drosophila</taxon>
        <taxon>Sophophora</taxon>
    </lineage>
</organism>
<dbReference type="GO" id="GO:0051965">
    <property type="term" value="P:positive regulation of synapse assembly"/>
    <property type="evidence" value="ECO:0007669"/>
    <property type="project" value="TreeGrafter"/>
</dbReference>
<dbReference type="PANTHER" id="PTHR45773">
    <property type="entry name" value="SLIT AND NTRK-LIKE PROTEIN 4-RELATED"/>
    <property type="match status" value="1"/>
</dbReference>
<dbReference type="EMBL" id="AP029266">
    <property type="protein sequence ID" value="BFG02632.1"/>
    <property type="molecule type" value="Genomic_DNA"/>
</dbReference>
<dbReference type="PROSITE" id="PS51450">
    <property type="entry name" value="LRR"/>
    <property type="match status" value="2"/>
</dbReference>
<comment type="subcellular location">
    <subcellularLocation>
        <location evidence="1">Membrane</location>
        <topology evidence="1">Single-pass type I membrane protein</topology>
    </subcellularLocation>
</comment>
<keyword evidence="10" id="KW-1185">Reference proteome</keyword>
<name>A0AAU9G4M5_DROMD</name>
<evidence type="ECO:0000313" key="10">
    <source>
        <dbReference type="Proteomes" id="UP001500889"/>
    </source>
</evidence>
<dbReference type="SUPFAM" id="SSF52058">
    <property type="entry name" value="L domain-like"/>
    <property type="match status" value="1"/>
</dbReference>
<dbReference type="SMART" id="SM00365">
    <property type="entry name" value="LRR_SD22"/>
    <property type="match status" value="3"/>
</dbReference>
<keyword evidence="7" id="KW-0472">Membrane</keyword>
<proteinExistence type="predicted"/>
<dbReference type="InterPro" id="IPR001611">
    <property type="entry name" value="Leu-rich_rpt"/>
</dbReference>
<dbReference type="Gene3D" id="3.80.10.10">
    <property type="entry name" value="Ribonuclease Inhibitor"/>
    <property type="match status" value="3"/>
</dbReference>
<accession>A0AAU9G4M5</accession>
<keyword evidence="3" id="KW-0812">Transmembrane</keyword>
<dbReference type="Proteomes" id="UP001500889">
    <property type="component" value="Chromosome A"/>
</dbReference>
<dbReference type="GO" id="GO:0007409">
    <property type="term" value="P:axonogenesis"/>
    <property type="evidence" value="ECO:0007669"/>
    <property type="project" value="TreeGrafter"/>
</dbReference>
<feature type="signal peptide" evidence="8">
    <location>
        <begin position="1"/>
        <end position="21"/>
    </location>
</feature>
<feature type="chain" id="PRO_5043437470" evidence="8">
    <location>
        <begin position="22"/>
        <end position="437"/>
    </location>
</feature>
<evidence type="ECO:0000313" key="9">
    <source>
        <dbReference type="EMBL" id="BFG02632.1"/>
    </source>
</evidence>
<dbReference type="SMART" id="SM00369">
    <property type="entry name" value="LRR_TYP"/>
    <property type="match status" value="4"/>
</dbReference>
<evidence type="ECO:0000256" key="4">
    <source>
        <dbReference type="ARBA" id="ARBA00022729"/>
    </source>
</evidence>
<sequence>MCNSWLLLIIALSVVVCLWNSQYTETSKSCPAECICLSQTQVLCNTGGLEQIPLRQLPATVENLALTKNNFPIIKPDSFAGLRALKKLSLDGNNITRIKQFAFRGLPRLKELSIQYTPLQTVAQFAFAGLQNLSTILLSHNQIQRIEGNAFAGTSNIKLILLTNNPLIRIDSSAFSSLTNVGHLILPSGIRSIEQDAFFGMDAVGLLKLAYMDLKEIAPFTFRGLSNVLLLTLQESDLGVICADAFTGLTQVETLQILNNKIDSIEELNFTSTAAIKHLKFYGNHVLETPDPNAIIVDGVDHLQLMNNHFPCGCHIHTLLDGPLAEGAHNLSDFLQKNFCISPLEVNGRVMSELDIDSIGRCSDQLTKGNLGSSAASLALSINSMFLIAAASCVEWRQVRQLATRLLQLLGHVAWRRRRKRRKCQHEPLVGSGRHQV</sequence>
<evidence type="ECO:0000256" key="6">
    <source>
        <dbReference type="ARBA" id="ARBA00022989"/>
    </source>
</evidence>
<gene>
    <name evidence="9" type="ORF">DMAD_02097</name>
</gene>
<evidence type="ECO:0000256" key="8">
    <source>
        <dbReference type="SAM" id="SignalP"/>
    </source>
</evidence>
<reference evidence="9 10" key="1">
    <citation type="submission" date="2024-02" db="EMBL/GenBank/DDBJ databases">
        <title>A chromosome-level genome assembly of Drosophila madeirensis, a fruit fly species endemic to Madeira island.</title>
        <authorList>
            <person name="Tomihara K."/>
            <person name="Llopart A."/>
            <person name="Yamamoto D."/>
        </authorList>
    </citation>
    <scope>NUCLEOTIDE SEQUENCE [LARGE SCALE GENOMIC DNA]</scope>
    <source>
        <strain evidence="9 10">RF1</strain>
    </source>
</reference>
<dbReference type="InterPro" id="IPR026906">
    <property type="entry name" value="LRR_5"/>
</dbReference>
<dbReference type="InterPro" id="IPR032675">
    <property type="entry name" value="LRR_dom_sf"/>
</dbReference>
<protein>
    <submittedName>
        <fullName evidence="9">Chondroadherin</fullName>
    </submittedName>
</protein>
<dbReference type="InterPro" id="IPR003591">
    <property type="entry name" value="Leu-rich_rpt_typical-subtyp"/>
</dbReference>
<evidence type="ECO:0000256" key="2">
    <source>
        <dbReference type="ARBA" id="ARBA00022614"/>
    </source>
</evidence>
<evidence type="ECO:0000256" key="3">
    <source>
        <dbReference type="ARBA" id="ARBA00022692"/>
    </source>
</evidence>
<keyword evidence="5" id="KW-0677">Repeat</keyword>
<dbReference type="PANTHER" id="PTHR45773:SF10">
    <property type="match status" value="1"/>
</dbReference>
<evidence type="ECO:0000256" key="7">
    <source>
        <dbReference type="ARBA" id="ARBA00023136"/>
    </source>
</evidence>